<protein>
    <recommendedName>
        <fullName evidence="2">Sensor histidine kinase NatK-like C-terminal domain-containing protein</fullName>
    </recommendedName>
</protein>
<comment type="caution">
    <text evidence="3">The sequence shown here is derived from an EMBL/GenBank/DDBJ whole genome shotgun (WGS) entry which is preliminary data.</text>
</comment>
<keyword evidence="1" id="KW-1133">Transmembrane helix</keyword>
<feature type="transmembrane region" description="Helical" evidence="1">
    <location>
        <begin position="195"/>
        <end position="215"/>
    </location>
</feature>
<evidence type="ECO:0000256" key="1">
    <source>
        <dbReference type="SAM" id="Phobius"/>
    </source>
</evidence>
<proteinExistence type="predicted"/>
<dbReference type="PANTHER" id="PTHR40448:SF1">
    <property type="entry name" value="TWO-COMPONENT SENSOR HISTIDINE KINASE"/>
    <property type="match status" value="1"/>
</dbReference>
<organism evidence="3 4">
    <name type="scientific">Limosilactobacillus antri DSM 16041</name>
    <dbReference type="NCBI Taxonomy" id="525309"/>
    <lineage>
        <taxon>Bacteria</taxon>
        <taxon>Bacillati</taxon>
        <taxon>Bacillota</taxon>
        <taxon>Bacilli</taxon>
        <taxon>Lactobacillales</taxon>
        <taxon>Lactobacillaceae</taxon>
        <taxon>Limosilactobacillus</taxon>
    </lineage>
</organism>
<feature type="transmembrane region" description="Helical" evidence="1">
    <location>
        <begin position="20"/>
        <end position="38"/>
    </location>
</feature>
<dbReference type="GO" id="GO:0042802">
    <property type="term" value="F:identical protein binding"/>
    <property type="evidence" value="ECO:0007669"/>
    <property type="project" value="TreeGrafter"/>
</dbReference>
<name>C8P654_9LACO</name>
<dbReference type="Pfam" id="PF14501">
    <property type="entry name" value="HATPase_c_5"/>
    <property type="match status" value="1"/>
</dbReference>
<dbReference type="Gene3D" id="3.30.565.10">
    <property type="entry name" value="Histidine kinase-like ATPase, C-terminal domain"/>
    <property type="match status" value="1"/>
</dbReference>
<dbReference type="InterPro" id="IPR032834">
    <property type="entry name" value="NatK-like_C"/>
</dbReference>
<feature type="transmembrane region" description="Helical" evidence="1">
    <location>
        <begin position="129"/>
        <end position="149"/>
    </location>
</feature>
<dbReference type="PANTHER" id="PTHR40448">
    <property type="entry name" value="TWO-COMPONENT SENSOR HISTIDINE KINASE"/>
    <property type="match status" value="1"/>
</dbReference>
<dbReference type="eggNOG" id="COG3290">
    <property type="taxonomic scope" value="Bacteria"/>
</dbReference>
<feature type="transmembrane region" description="Helical" evidence="1">
    <location>
        <begin position="104"/>
        <end position="123"/>
    </location>
</feature>
<dbReference type="EMBL" id="ACLL01000019">
    <property type="protein sequence ID" value="EEW54023.1"/>
    <property type="molecule type" value="Genomic_DNA"/>
</dbReference>
<feature type="domain" description="Sensor histidine kinase NatK-like C-terminal" evidence="2">
    <location>
        <begin position="343"/>
        <end position="448"/>
    </location>
</feature>
<reference evidence="3 4" key="1">
    <citation type="submission" date="2009-09" db="EMBL/GenBank/DDBJ databases">
        <authorList>
            <person name="Qin X."/>
            <person name="Bachman B."/>
            <person name="Battles P."/>
            <person name="Bell A."/>
            <person name="Bess C."/>
            <person name="Bickham C."/>
            <person name="Chaboub L."/>
            <person name="Chen D."/>
            <person name="Coyle M."/>
            <person name="Deiros D.R."/>
            <person name="Dinh H."/>
            <person name="Forbes L."/>
            <person name="Fowler G."/>
            <person name="Francisco L."/>
            <person name="Fu Q."/>
            <person name="Gubbala S."/>
            <person name="Hale W."/>
            <person name="Han Y."/>
            <person name="Hemphill L."/>
            <person name="Highlander S.K."/>
            <person name="Hirani K."/>
            <person name="Hogues M."/>
            <person name="Jackson L."/>
            <person name="Jakkamsetti A."/>
            <person name="Javaid M."/>
            <person name="Jiang H."/>
            <person name="Korchina V."/>
            <person name="Kovar C."/>
            <person name="Lara F."/>
            <person name="Lee S."/>
            <person name="Mata R."/>
            <person name="Mathew T."/>
            <person name="Moen C."/>
            <person name="Morales K."/>
            <person name="Munidasa M."/>
            <person name="Nazareth L."/>
            <person name="Ngo R."/>
            <person name="Nguyen L."/>
            <person name="Okwuonu G."/>
            <person name="Ongeri F."/>
            <person name="Patil S."/>
            <person name="Petrosino J."/>
            <person name="Pham C."/>
            <person name="Pham P."/>
            <person name="Pu L.-L."/>
            <person name="Puazo M."/>
            <person name="Raj R."/>
            <person name="Reid J."/>
            <person name="Rouhana J."/>
            <person name="Saada N."/>
            <person name="Shang Y."/>
            <person name="Simmons D."/>
            <person name="Thornton R."/>
            <person name="Warren J."/>
            <person name="Weissenberger G."/>
            <person name="Zhang J."/>
            <person name="Zhang L."/>
            <person name="Zhou C."/>
            <person name="Zhu D."/>
            <person name="Muzny D."/>
            <person name="Worley K."/>
            <person name="Gibbs R."/>
        </authorList>
    </citation>
    <scope>NUCLEOTIDE SEQUENCE [LARGE SCALE GENOMIC DNA]</scope>
    <source>
        <strain evidence="3 4">DSM 16041</strain>
    </source>
</reference>
<dbReference type="RefSeq" id="WP_007124101.1">
    <property type="nucleotide sequence ID" value="NZ_AZDK01000026.1"/>
</dbReference>
<feature type="transmembrane region" description="Helical" evidence="1">
    <location>
        <begin position="169"/>
        <end position="189"/>
    </location>
</feature>
<evidence type="ECO:0000259" key="2">
    <source>
        <dbReference type="Pfam" id="PF14501"/>
    </source>
</evidence>
<dbReference type="Proteomes" id="UP000003675">
    <property type="component" value="Unassembled WGS sequence"/>
</dbReference>
<dbReference type="STRING" id="525309.HMPREF0494_0798"/>
<dbReference type="AlphaFoldDB" id="C8P654"/>
<dbReference type="HOGENOM" id="CLU_046138_4_0_9"/>
<keyword evidence="1" id="KW-0472">Membrane</keyword>
<evidence type="ECO:0000313" key="4">
    <source>
        <dbReference type="Proteomes" id="UP000003675"/>
    </source>
</evidence>
<feature type="transmembrane region" description="Helical" evidence="1">
    <location>
        <begin position="67"/>
        <end position="84"/>
    </location>
</feature>
<gene>
    <name evidence="3" type="ORF">HMPREF0494_0798</name>
</gene>
<sequence length="450" mass="50968">MTLFAVDNPFIRVASPTSLILFLVKVCLFYPWLFWGCYRHISRRTIPIGFYVVLGAAFIFWPPSLFINDLVTASLAIVAVYYLANPFGDHLATIVSHFGYSMLVYYFSSVVCLLLSRIILVKYPQFSSLPHTFLIPLIYGFALLVIKIVRPLADRFFSRVNNRHPVAEWCLSVLFIPLSLFFFFVQHFLTANNLGGNTAALLITLAYFILALLVMNHVGSDLHYRDQATFASHNLDSLTNYTDKLEVMYDDLRRFRHDYQNILISLSSALSDNHIAYAKQAIQELTQSSSRIVDMPTSVFEALQNITDLGVKSIVYQKLSDAIKDGLHPRLEVVRPLELTTTLQPLDAIRITAILLDNAINAAQVSKQKKVSLSLFENENAQFIIVGNSTKEAQVDLNKLAELEHSISIGNNHHLGLRNLKIILGHYPNAVNDRSSNQHWLEQKIVLPKK</sequence>
<evidence type="ECO:0000313" key="3">
    <source>
        <dbReference type="EMBL" id="EEW54023.1"/>
    </source>
</evidence>
<keyword evidence="1" id="KW-0812">Transmembrane</keyword>
<dbReference type="InterPro" id="IPR036890">
    <property type="entry name" value="HATPase_C_sf"/>
</dbReference>
<dbReference type="OrthoDB" id="2235311at2"/>
<feature type="transmembrane region" description="Helical" evidence="1">
    <location>
        <begin position="45"/>
        <end position="61"/>
    </location>
</feature>
<accession>C8P654</accession>